<dbReference type="Pfam" id="PF13476">
    <property type="entry name" value="AAA_23"/>
    <property type="match status" value="1"/>
</dbReference>
<dbReference type="PANTHER" id="PTHR32114:SF2">
    <property type="entry name" value="ABC TRANSPORTER ABCH.3"/>
    <property type="match status" value="1"/>
</dbReference>
<dbReference type="Pfam" id="PF13558">
    <property type="entry name" value="SbcC_Walker_B"/>
    <property type="match status" value="1"/>
</dbReference>
<dbReference type="EMBL" id="BAABIG010000061">
    <property type="protein sequence ID" value="GAA4815928.1"/>
    <property type="molecule type" value="Genomic_DNA"/>
</dbReference>
<accession>A0ABP9CQS5</accession>
<name>A0ABP9CQS5_9ACTN</name>
<dbReference type="Gene3D" id="3.40.50.300">
    <property type="entry name" value="P-loop containing nucleotide triphosphate hydrolases"/>
    <property type="match status" value="2"/>
</dbReference>
<feature type="region of interest" description="Disordered" evidence="5">
    <location>
        <begin position="301"/>
        <end position="327"/>
    </location>
</feature>
<dbReference type="InterPro" id="IPR027417">
    <property type="entry name" value="P-loop_NTPase"/>
</dbReference>
<gene>
    <name evidence="7" type="ORF">GCM10023220_55110</name>
</gene>
<evidence type="ECO:0000256" key="5">
    <source>
        <dbReference type="SAM" id="MobiDB-lite"/>
    </source>
</evidence>
<dbReference type="RefSeq" id="WP_345623061.1">
    <property type="nucleotide sequence ID" value="NZ_BAABIG010000061.1"/>
</dbReference>
<proteinExistence type="inferred from homology"/>
<feature type="compositionally biased region" description="Basic and acidic residues" evidence="5">
    <location>
        <begin position="313"/>
        <end position="325"/>
    </location>
</feature>
<keyword evidence="8" id="KW-1185">Reference proteome</keyword>
<sequence length="997" mass="108157">MRLHRLDLTAFGPFGSAQSVDFDDLSAAGLFLLHGPTGAGKTSVLDAVCYALYGSVPGARHSGQGLSLRSDHAPAHLRTEVRLELTVASRKLEITRQPPWQRPKKRGTGTTLDKAQTWLREYDAGTGAWRDLSRSHQEIGEEITQLLGMSREQFCQVVLLPQGDFARFLRADAEARGKLLGRLFDTRRFADVEKSLADRRRATETRVREGDTALLADAHRMQQAAGDAMELPGPAPGEPGLADAVLAAAAVARSTAREQLTVAHCRLAAAESAQAAAQQQLADARERDRLQRRYAEAEERAARLAERTEEDERDRTRMERARKAETVQPALELREAADAEHRRAAGAEARARAALPDASDQEGAAGLAAAARRAAEELGGLDAARRAEQRLAELVAERTGLDRQERADEDVLAEAEGWLAGWDETRGTLQDGIETAQRAAALAEQLAARREPAQLRLRAARQRDRATADTDAAQRQALASAARAAEARAHWLDLKEQRLDGIAAELAAHLTDGAPCAVCGATEHPAPARKDAGHVDRAAEEDALAAHQWAQERWAADERRLGTVREALAAATAEAGDTPTERLAEEAERLQREYTSARTAASALHAAREELGRAEREREQRITAQREAAVRTASRVGHRDRLESERALLEAEVTRARGGAESVAARVDRMRRRATLLAEAAEAARVAEDRAQRLKDADARLSDAAFRAGFDTPQAAAGALLDAAAHRELQRRLDARETEDAAVRAVLAEEETVAAAGAPPADLAGARQAAETAVRRLREAASARDAADRRRTELDRLSVRAADAARALAPLREEHDRVARMSALAAGTSTQNERRMRLESYVLAARLEQVAAAATARLRHMSSGRYTLVHSDDRAGRGRSGLGLHVVDAWTGRERDTATLSGGETFFASLALALGLADVVTDETGGVRLDTLFIDEGFGSLDDQTLDEVLDVLDALRERDRSVGIVSHVADLRRRVHAQLEVVKSRTGSVLRQRGTA</sequence>
<protein>
    <recommendedName>
        <fullName evidence="3">Nuclease SbcCD subunit C</fullName>
    </recommendedName>
</protein>
<organism evidence="7 8">
    <name type="scientific">Streptomyces ziwulingensis</name>
    <dbReference type="NCBI Taxonomy" id="1045501"/>
    <lineage>
        <taxon>Bacteria</taxon>
        <taxon>Bacillati</taxon>
        <taxon>Actinomycetota</taxon>
        <taxon>Actinomycetes</taxon>
        <taxon>Kitasatosporales</taxon>
        <taxon>Streptomycetaceae</taxon>
        <taxon>Streptomyces</taxon>
    </lineage>
</organism>
<feature type="coiled-coil region" evidence="4">
    <location>
        <begin position="580"/>
        <end position="617"/>
    </location>
</feature>
<evidence type="ECO:0000313" key="8">
    <source>
        <dbReference type="Proteomes" id="UP001501265"/>
    </source>
</evidence>
<keyword evidence="4" id="KW-0175">Coiled coil</keyword>
<evidence type="ECO:0000313" key="7">
    <source>
        <dbReference type="EMBL" id="GAA4815928.1"/>
    </source>
</evidence>
<evidence type="ECO:0000259" key="6">
    <source>
        <dbReference type="Pfam" id="PF13476"/>
    </source>
</evidence>
<evidence type="ECO:0000256" key="1">
    <source>
        <dbReference type="ARBA" id="ARBA00006930"/>
    </source>
</evidence>
<evidence type="ECO:0000256" key="3">
    <source>
        <dbReference type="ARBA" id="ARBA00013368"/>
    </source>
</evidence>
<comment type="caution">
    <text evidence="7">The sequence shown here is derived from an EMBL/GenBank/DDBJ whole genome shotgun (WGS) entry which is preliminary data.</text>
</comment>
<dbReference type="PANTHER" id="PTHR32114">
    <property type="entry name" value="ABC TRANSPORTER ABCH.3"/>
    <property type="match status" value="1"/>
</dbReference>
<comment type="similarity">
    <text evidence="1">Belongs to the SMC family. SbcC subfamily.</text>
</comment>
<feature type="domain" description="Rad50/SbcC-type AAA" evidence="6">
    <location>
        <begin position="5"/>
        <end position="188"/>
    </location>
</feature>
<evidence type="ECO:0000256" key="2">
    <source>
        <dbReference type="ARBA" id="ARBA00011322"/>
    </source>
</evidence>
<evidence type="ECO:0000256" key="4">
    <source>
        <dbReference type="SAM" id="Coils"/>
    </source>
</evidence>
<dbReference type="InterPro" id="IPR038729">
    <property type="entry name" value="Rad50/SbcC_AAA"/>
</dbReference>
<dbReference type="SUPFAM" id="SSF52540">
    <property type="entry name" value="P-loop containing nucleoside triphosphate hydrolases"/>
    <property type="match status" value="1"/>
</dbReference>
<reference evidence="8" key="1">
    <citation type="journal article" date="2019" name="Int. J. Syst. Evol. Microbiol.">
        <title>The Global Catalogue of Microorganisms (GCM) 10K type strain sequencing project: providing services to taxonomists for standard genome sequencing and annotation.</title>
        <authorList>
            <consortium name="The Broad Institute Genomics Platform"/>
            <consortium name="The Broad Institute Genome Sequencing Center for Infectious Disease"/>
            <person name="Wu L."/>
            <person name="Ma J."/>
        </authorList>
    </citation>
    <scope>NUCLEOTIDE SEQUENCE [LARGE SCALE GENOMIC DNA]</scope>
    <source>
        <strain evidence="8">JCM 18081</strain>
    </source>
</reference>
<dbReference type="Proteomes" id="UP001501265">
    <property type="component" value="Unassembled WGS sequence"/>
</dbReference>
<comment type="subunit">
    <text evidence="2">Heterodimer of SbcC and SbcD.</text>
</comment>